<feature type="signal peptide" evidence="7">
    <location>
        <begin position="1"/>
        <end position="19"/>
    </location>
</feature>
<evidence type="ECO:0000256" key="5">
    <source>
        <dbReference type="ARBA" id="ARBA00023157"/>
    </source>
</evidence>
<keyword evidence="4 6" id="KW-0339">Growth factor</keyword>
<evidence type="ECO:0000313" key="9">
    <source>
        <dbReference type="EMBL" id="AGO15291.1"/>
    </source>
</evidence>
<dbReference type="SUPFAM" id="SSF57501">
    <property type="entry name" value="Cystine-knot cytokines"/>
    <property type="match status" value="1"/>
</dbReference>
<organism evidence="9">
    <name type="scientific">Argopecten purpuratus</name>
    <name type="common">Chilean northern scallop</name>
    <dbReference type="NCBI Taxonomy" id="228297"/>
    <lineage>
        <taxon>Eukaryota</taxon>
        <taxon>Metazoa</taxon>
        <taxon>Spiralia</taxon>
        <taxon>Lophotrochozoa</taxon>
        <taxon>Mollusca</taxon>
        <taxon>Bivalvia</taxon>
        <taxon>Autobranchia</taxon>
        <taxon>Pteriomorphia</taxon>
        <taxon>Pectinida</taxon>
        <taxon>Pectinoidea</taxon>
        <taxon>Pectinidae</taxon>
        <taxon>Argopecten</taxon>
    </lineage>
</organism>
<dbReference type="InterPro" id="IPR029034">
    <property type="entry name" value="Cystine-knot_cytokine"/>
</dbReference>
<comment type="similarity">
    <text evidence="2 6">Belongs to the TGF-beta family.</text>
</comment>
<dbReference type="GO" id="GO:0005615">
    <property type="term" value="C:extracellular space"/>
    <property type="evidence" value="ECO:0007669"/>
    <property type="project" value="TreeGrafter"/>
</dbReference>
<dbReference type="Gene3D" id="2.10.90.10">
    <property type="entry name" value="Cystine-knot cytokines"/>
    <property type="match status" value="1"/>
</dbReference>
<proteinExistence type="evidence at transcript level"/>
<dbReference type="PROSITE" id="PS51362">
    <property type="entry name" value="TGF_BETA_2"/>
    <property type="match status" value="1"/>
</dbReference>
<dbReference type="GO" id="GO:0008083">
    <property type="term" value="F:growth factor activity"/>
    <property type="evidence" value="ECO:0007669"/>
    <property type="project" value="UniProtKB-KW"/>
</dbReference>
<keyword evidence="3" id="KW-0964">Secreted</keyword>
<protein>
    <submittedName>
        <fullName evidence="9">Myostatin</fullName>
    </submittedName>
</protein>
<evidence type="ECO:0000259" key="8">
    <source>
        <dbReference type="PROSITE" id="PS51362"/>
    </source>
</evidence>
<feature type="chain" id="PRO_5004483288" evidence="7">
    <location>
        <begin position="20"/>
        <end position="459"/>
    </location>
</feature>
<evidence type="ECO:0000256" key="4">
    <source>
        <dbReference type="ARBA" id="ARBA00023030"/>
    </source>
</evidence>
<dbReference type="PROSITE" id="PS00250">
    <property type="entry name" value="TGF_BETA_1"/>
    <property type="match status" value="1"/>
</dbReference>
<dbReference type="SMART" id="SM00204">
    <property type="entry name" value="TGFB"/>
    <property type="match status" value="1"/>
</dbReference>
<accession>R9XN81</accession>
<evidence type="ECO:0000256" key="6">
    <source>
        <dbReference type="RuleBase" id="RU000354"/>
    </source>
</evidence>
<dbReference type="Pfam" id="PF00019">
    <property type="entry name" value="TGF_beta"/>
    <property type="match status" value="1"/>
</dbReference>
<gene>
    <name evidence="9" type="primary">MSTN</name>
</gene>
<evidence type="ECO:0000256" key="1">
    <source>
        <dbReference type="ARBA" id="ARBA00004613"/>
    </source>
</evidence>
<dbReference type="CDD" id="cd13751">
    <property type="entry name" value="TGF_beta_GDF8_like"/>
    <property type="match status" value="1"/>
</dbReference>
<dbReference type="Gene3D" id="2.60.120.970">
    <property type="match status" value="1"/>
</dbReference>
<reference evidence="9" key="1">
    <citation type="submission" date="2013-03" db="EMBL/GenBank/DDBJ databases">
        <title>Molecular characterization of myostatin gene reveals differences between wild and hatchery-bred population in the Northern Chilean scallop Argopecten purpuratus.</title>
        <authorList>
            <person name="Morales-Collio K."/>
            <person name="Valenzuela-Munoz V."/>
            <person name="Gallardo-Escarate C."/>
        </authorList>
    </citation>
    <scope>NUCLEOTIDE SEQUENCE</scope>
</reference>
<dbReference type="AlphaFoldDB" id="R9XN81"/>
<evidence type="ECO:0000256" key="3">
    <source>
        <dbReference type="ARBA" id="ARBA00022525"/>
    </source>
</evidence>
<dbReference type="GO" id="GO:0005125">
    <property type="term" value="F:cytokine activity"/>
    <property type="evidence" value="ECO:0007669"/>
    <property type="project" value="TreeGrafter"/>
</dbReference>
<sequence length="459" mass="53457">MHHICHPLLFSVLFSAVYAVAINQPNNTYQTLEQENKDLPSIPKHDTLTDEIYDDDYYSELALERARAKNNIEYEYDMLNDTANSTDYYYYEEIEQVKNPKQRKCQMCTIRDEQKRHRVEAIKNRISHVLKLDVLGMPNTTAKRLPKVPSFLRLREKYENAQMQSDSPNSRKEERLRYQDVQEEYGQPERTYSFARELPAEMDQQFPNTIYFDMQDSPEKETNKALLWVYISPDAIIDRNMTEIYVYTIDPPGKFSKVPTKREIGRRKRHYMKASGWHHFDILDEVQKWTYRTHLNLGLIVEALDETGHNLVVLPPTFGDDDGYEPMLDLRTSLRKSTRSKRSTELYCDTREETACCRYPLEVDFVAFGWDFVIAPLTYAAYYCAGECKGEQLDDTLHAHVIQQAPSPTLSQPQSAISNVGPCCTPTKMSDLAMLFFDYNSNIALTRLPRMKVDRCGCA</sequence>
<feature type="domain" description="TGF-beta family profile" evidence="8">
    <location>
        <begin position="339"/>
        <end position="459"/>
    </location>
</feature>
<keyword evidence="7" id="KW-0732">Signal</keyword>
<name>R9XN81_ARGPU</name>
<comment type="subcellular location">
    <subcellularLocation>
        <location evidence="1">Secreted</location>
    </subcellularLocation>
</comment>
<dbReference type="InterPro" id="IPR017948">
    <property type="entry name" value="TGFb_CS"/>
</dbReference>
<dbReference type="Pfam" id="PF00688">
    <property type="entry name" value="TGFb_propeptide"/>
    <property type="match status" value="1"/>
</dbReference>
<evidence type="ECO:0000256" key="7">
    <source>
        <dbReference type="SAM" id="SignalP"/>
    </source>
</evidence>
<dbReference type="EMBL" id="KC771285">
    <property type="protein sequence ID" value="AGO15291.1"/>
    <property type="molecule type" value="mRNA"/>
</dbReference>
<dbReference type="InterPro" id="IPR001111">
    <property type="entry name" value="TGF-b_propeptide"/>
</dbReference>
<dbReference type="InterPro" id="IPR001839">
    <property type="entry name" value="TGF-b_C"/>
</dbReference>
<dbReference type="PANTHER" id="PTHR11848">
    <property type="entry name" value="TGF-BETA FAMILY"/>
    <property type="match status" value="1"/>
</dbReference>
<dbReference type="PANTHER" id="PTHR11848:SF262">
    <property type="entry name" value="LD29161P"/>
    <property type="match status" value="1"/>
</dbReference>
<keyword evidence="5" id="KW-1015">Disulfide bond</keyword>
<dbReference type="InterPro" id="IPR015615">
    <property type="entry name" value="TGF-beta-rel"/>
</dbReference>
<evidence type="ECO:0000256" key="2">
    <source>
        <dbReference type="ARBA" id="ARBA00006656"/>
    </source>
</evidence>